<accession>A0AAD5UFX1</accession>
<dbReference type="InterPro" id="IPR014810">
    <property type="entry name" value="Fcf2_C"/>
</dbReference>
<dbReference type="EMBL" id="JADGKB010000092">
    <property type="protein sequence ID" value="KAJ3254135.1"/>
    <property type="molecule type" value="Genomic_DNA"/>
</dbReference>
<dbReference type="GO" id="GO:0006396">
    <property type="term" value="P:RNA processing"/>
    <property type="evidence" value="ECO:0007669"/>
    <property type="project" value="TreeGrafter"/>
</dbReference>
<dbReference type="Proteomes" id="UP001210925">
    <property type="component" value="Unassembled WGS sequence"/>
</dbReference>
<dbReference type="GO" id="GO:0003723">
    <property type="term" value="F:RNA binding"/>
    <property type="evidence" value="ECO:0007669"/>
    <property type="project" value="TreeGrafter"/>
</dbReference>
<dbReference type="PANTHER" id="PTHR21686">
    <property type="entry name" value="DEOXYNUCLEOTIDYLTRANSFERASE TERMINAL-INTERACTING PROTEIN 2"/>
    <property type="match status" value="1"/>
</dbReference>
<reference evidence="4" key="1">
    <citation type="submission" date="2020-05" db="EMBL/GenBank/DDBJ databases">
        <title>Phylogenomic resolution of chytrid fungi.</title>
        <authorList>
            <person name="Stajich J.E."/>
            <person name="Amses K."/>
            <person name="Simmons R."/>
            <person name="Seto K."/>
            <person name="Myers J."/>
            <person name="Bonds A."/>
            <person name="Quandt C.A."/>
            <person name="Barry K."/>
            <person name="Liu P."/>
            <person name="Grigoriev I."/>
            <person name="Longcore J.E."/>
            <person name="James T.Y."/>
        </authorList>
    </citation>
    <scope>NUCLEOTIDE SEQUENCE</scope>
    <source>
        <strain evidence="4">PLAUS21</strain>
    </source>
</reference>
<dbReference type="Pfam" id="PF08698">
    <property type="entry name" value="Fcf2"/>
    <property type="match status" value="1"/>
</dbReference>
<comment type="caution">
    <text evidence="4">The sequence shown here is derived from an EMBL/GenBank/DDBJ whole genome shotgun (WGS) entry which is preliminary data.</text>
</comment>
<dbReference type="GO" id="GO:0005730">
    <property type="term" value="C:nucleolus"/>
    <property type="evidence" value="ECO:0007669"/>
    <property type="project" value="UniProtKB-SubCell"/>
</dbReference>
<evidence type="ECO:0000256" key="2">
    <source>
        <dbReference type="ARBA" id="ARBA00023242"/>
    </source>
</evidence>
<evidence type="ECO:0000259" key="3">
    <source>
        <dbReference type="Pfam" id="PF08698"/>
    </source>
</evidence>
<comment type="subcellular location">
    <subcellularLocation>
        <location evidence="1">Nucleus</location>
        <location evidence="1">Nucleolus</location>
    </subcellularLocation>
</comment>
<proteinExistence type="predicted"/>
<dbReference type="PANTHER" id="PTHR21686:SF12">
    <property type="entry name" value="DEOXYNUCLEOTIDYLTRANSFERASE TERMINAL-INTERACTING PROTEIN 2"/>
    <property type="match status" value="1"/>
</dbReference>
<keyword evidence="2" id="KW-0539">Nucleus</keyword>
<evidence type="ECO:0000313" key="4">
    <source>
        <dbReference type="EMBL" id="KAJ3254135.1"/>
    </source>
</evidence>
<protein>
    <recommendedName>
        <fullName evidence="3">Fcf2 pre-rRNA processing C-terminal domain-containing protein</fullName>
    </recommendedName>
</protein>
<dbReference type="InterPro" id="IPR039883">
    <property type="entry name" value="Fcf2/DNTTIP2"/>
</dbReference>
<evidence type="ECO:0000256" key="1">
    <source>
        <dbReference type="ARBA" id="ARBA00004604"/>
    </source>
</evidence>
<gene>
    <name evidence="4" type="ORF">HK103_007523</name>
</gene>
<dbReference type="AlphaFoldDB" id="A0AAD5UFX1"/>
<feature type="domain" description="Fcf2 pre-rRNA processing C-terminal" evidence="3">
    <location>
        <begin position="81"/>
        <end position="174"/>
    </location>
</feature>
<evidence type="ECO:0000313" key="5">
    <source>
        <dbReference type="Proteomes" id="UP001210925"/>
    </source>
</evidence>
<sequence length="195" mass="23185">MQDELQQLLEKSIANLKERKELKFNERRETVLPTLQAEKTKLFPNDPAKKFQPVKLVNSIELPPETKQVYIPQELQPKEIKKETAGKGWFDMTSTPLTDEVKRDLHIIKNRAALDPKRHYKRDTVKTIPKFFQMGTIVGDSTDYRDRLTRKERKQTIVEELLSDTKTRDYMKRKVMEVEAKRNFVTRKGWKKKRK</sequence>
<keyword evidence="5" id="KW-1185">Reference proteome</keyword>
<name>A0AAD5UFX1_9FUNG</name>
<organism evidence="4 5">
    <name type="scientific">Boothiomyces macroporosus</name>
    <dbReference type="NCBI Taxonomy" id="261099"/>
    <lineage>
        <taxon>Eukaryota</taxon>
        <taxon>Fungi</taxon>
        <taxon>Fungi incertae sedis</taxon>
        <taxon>Chytridiomycota</taxon>
        <taxon>Chytridiomycota incertae sedis</taxon>
        <taxon>Chytridiomycetes</taxon>
        <taxon>Rhizophydiales</taxon>
        <taxon>Terramycetaceae</taxon>
        <taxon>Boothiomyces</taxon>
    </lineage>
</organism>